<keyword evidence="4" id="KW-1185">Reference proteome</keyword>
<dbReference type="GO" id="GO:0016705">
    <property type="term" value="F:oxidoreductase activity, acting on paired donors, with incorporation or reduction of molecular oxygen"/>
    <property type="evidence" value="ECO:0007669"/>
    <property type="project" value="InterPro"/>
</dbReference>
<reference evidence="4" key="1">
    <citation type="submission" date="2022-10" db="EMBL/GenBank/DDBJ databases">
        <title>Genome assembly of Pristionchus species.</title>
        <authorList>
            <person name="Yoshida K."/>
            <person name="Sommer R.J."/>
        </authorList>
    </citation>
    <scope>NUCLEOTIDE SEQUENCE [LARGE SCALE GENOMIC DNA]</scope>
    <source>
        <strain evidence="4">RS5460</strain>
    </source>
</reference>
<dbReference type="AlphaFoldDB" id="A0AAN5I6J5"/>
<feature type="transmembrane region" description="Helical" evidence="2">
    <location>
        <begin position="21"/>
        <end position="42"/>
    </location>
</feature>
<evidence type="ECO:0000256" key="1">
    <source>
        <dbReference type="ARBA" id="ARBA00023033"/>
    </source>
</evidence>
<keyword evidence="1" id="KW-0503">Monooxygenase</keyword>
<dbReference type="Gene3D" id="1.10.630.10">
    <property type="entry name" value="Cytochrome P450"/>
    <property type="match status" value="1"/>
</dbReference>
<comment type="caution">
    <text evidence="3">The sequence shown here is derived from an EMBL/GenBank/DDBJ whole genome shotgun (WGS) entry which is preliminary data.</text>
</comment>
<dbReference type="GO" id="GO:0004497">
    <property type="term" value="F:monooxygenase activity"/>
    <property type="evidence" value="ECO:0007669"/>
    <property type="project" value="UniProtKB-KW"/>
</dbReference>
<keyword evidence="1" id="KW-0560">Oxidoreductase</keyword>
<accession>A0AAN5I6J5</accession>
<dbReference type="EMBL" id="BTRK01000005">
    <property type="protein sequence ID" value="GMR54417.1"/>
    <property type="molecule type" value="Genomic_DNA"/>
</dbReference>
<dbReference type="SUPFAM" id="SSF48264">
    <property type="entry name" value="Cytochrome P450"/>
    <property type="match status" value="1"/>
</dbReference>
<sequence>RERVVWRVRRLLVASLLRMKLFRMIFYLQLLGIISIVCYGLFINRIKGLPPGPPPLPLIGNFHLFDTDMDKKFVEWKKKYSCFKSTSS</sequence>
<protein>
    <submittedName>
        <fullName evidence="3">Uncharacterized protein</fullName>
    </submittedName>
</protein>
<feature type="non-terminal residue" evidence="3">
    <location>
        <position position="88"/>
    </location>
</feature>
<dbReference type="GO" id="GO:0020037">
    <property type="term" value="F:heme binding"/>
    <property type="evidence" value="ECO:0007669"/>
    <property type="project" value="InterPro"/>
</dbReference>
<dbReference type="Proteomes" id="UP001328107">
    <property type="component" value="Unassembled WGS sequence"/>
</dbReference>
<evidence type="ECO:0000313" key="3">
    <source>
        <dbReference type="EMBL" id="GMR54417.1"/>
    </source>
</evidence>
<evidence type="ECO:0000313" key="4">
    <source>
        <dbReference type="Proteomes" id="UP001328107"/>
    </source>
</evidence>
<dbReference type="GO" id="GO:0005506">
    <property type="term" value="F:iron ion binding"/>
    <property type="evidence" value="ECO:0007669"/>
    <property type="project" value="InterPro"/>
</dbReference>
<keyword evidence="2" id="KW-0472">Membrane</keyword>
<gene>
    <name evidence="3" type="ORF">PMAYCL1PPCAC_24612</name>
</gene>
<organism evidence="3 4">
    <name type="scientific">Pristionchus mayeri</name>
    <dbReference type="NCBI Taxonomy" id="1317129"/>
    <lineage>
        <taxon>Eukaryota</taxon>
        <taxon>Metazoa</taxon>
        <taxon>Ecdysozoa</taxon>
        <taxon>Nematoda</taxon>
        <taxon>Chromadorea</taxon>
        <taxon>Rhabditida</taxon>
        <taxon>Rhabditina</taxon>
        <taxon>Diplogasteromorpha</taxon>
        <taxon>Diplogasteroidea</taxon>
        <taxon>Neodiplogasteridae</taxon>
        <taxon>Pristionchus</taxon>
    </lineage>
</organism>
<keyword evidence="2" id="KW-1133">Transmembrane helix</keyword>
<dbReference type="InterPro" id="IPR036396">
    <property type="entry name" value="Cyt_P450_sf"/>
</dbReference>
<keyword evidence="2" id="KW-0812">Transmembrane</keyword>
<proteinExistence type="predicted"/>
<evidence type="ECO:0000256" key="2">
    <source>
        <dbReference type="SAM" id="Phobius"/>
    </source>
</evidence>
<feature type="non-terminal residue" evidence="3">
    <location>
        <position position="1"/>
    </location>
</feature>
<name>A0AAN5I6J5_9BILA</name>